<proteinExistence type="inferred from homology"/>
<evidence type="ECO:0000256" key="9">
    <source>
        <dbReference type="HAMAP-Rule" id="MF_00725"/>
    </source>
</evidence>
<accession>A0A1U9K2H4</accession>
<dbReference type="AlphaFoldDB" id="A0A1U9K2H4"/>
<dbReference type="SUPFAM" id="SSF63592">
    <property type="entry name" value="Flagellar transcriptional activator FlhD"/>
    <property type="match status" value="1"/>
</dbReference>
<evidence type="ECO:0000256" key="2">
    <source>
        <dbReference type="ARBA" id="ARBA00022795"/>
    </source>
</evidence>
<evidence type="ECO:0000313" key="13">
    <source>
        <dbReference type="Proteomes" id="UP000783934"/>
    </source>
</evidence>
<evidence type="ECO:0000313" key="11">
    <source>
        <dbReference type="EMBL" id="NJB65992.1"/>
    </source>
</evidence>
<keyword evidence="1 9" id="KW-0963">Cytoplasm</keyword>
<dbReference type="OrthoDB" id="5298036at2"/>
<dbReference type="EMBL" id="JAATIZ010000004">
    <property type="protein sequence ID" value="NJB65992.1"/>
    <property type="molecule type" value="Genomic_DNA"/>
</dbReference>
<dbReference type="GO" id="GO:0045893">
    <property type="term" value="P:positive regulation of DNA-templated transcription"/>
    <property type="evidence" value="ECO:0007669"/>
    <property type="project" value="InterPro"/>
</dbReference>
<dbReference type="GO" id="GO:0003677">
    <property type="term" value="F:DNA binding"/>
    <property type="evidence" value="ECO:0007669"/>
    <property type="project" value="UniProtKB-UniRule"/>
</dbReference>
<keyword evidence="10" id="KW-0966">Cell projection</keyword>
<evidence type="ECO:0000313" key="10">
    <source>
        <dbReference type="EMBL" id="AQS52241.1"/>
    </source>
</evidence>
<dbReference type="EMBL" id="CP019697">
    <property type="protein sequence ID" value="AQS52241.1"/>
    <property type="molecule type" value="Genomic_DNA"/>
</dbReference>
<evidence type="ECO:0000256" key="1">
    <source>
        <dbReference type="ARBA" id="ARBA00022490"/>
    </source>
</evidence>
<dbReference type="STRING" id="643674.PAEH1_13165"/>
<reference evidence="11 13" key="2">
    <citation type="submission" date="2020-03" db="EMBL/GenBank/DDBJ databases">
        <title>Genomic Encyclopedia of Type Strains, Phase IV (KMG-IV): sequencing the most valuable type-strain genomes for metagenomic binning, comparative biology and taxonomic classification.</title>
        <authorList>
            <person name="Goeker M."/>
        </authorList>
    </citation>
    <scope>NUCLEOTIDE SEQUENCE [LARGE SCALE GENOMIC DNA]</scope>
    <source>
        <strain evidence="11 13">DSM 26613</strain>
    </source>
</reference>
<dbReference type="GO" id="GO:1902208">
    <property type="term" value="P:regulation of bacterial-type flagellum assembly"/>
    <property type="evidence" value="ECO:0007669"/>
    <property type="project" value="UniProtKB-UniRule"/>
</dbReference>
<name>A0A1U9K2H4_9BURK</name>
<dbReference type="Pfam" id="PF05247">
    <property type="entry name" value="FlhD"/>
    <property type="match status" value="1"/>
</dbReference>
<gene>
    <name evidence="9" type="primary">flhD</name>
    <name evidence="11" type="ORF">GGR41_002247</name>
    <name evidence="10" type="ORF">PAEH1_13165</name>
</gene>
<dbReference type="InterPro" id="IPR036194">
    <property type="entry name" value="FlhD_sf"/>
</dbReference>
<evidence type="ECO:0000256" key="3">
    <source>
        <dbReference type="ARBA" id="ARBA00023015"/>
    </source>
</evidence>
<dbReference type="Gene3D" id="1.10.4000.10">
    <property type="entry name" value="Flagellar transcriptional activator FlhD"/>
    <property type="match status" value="1"/>
</dbReference>
<organism evidence="10 12">
    <name type="scientific">Paenalcaligenes hominis</name>
    <dbReference type="NCBI Taxonomy" id="643674"/>
    <lineage>
        <taxon>Bacteria</taxon>
        <taxon>Pseudomonadati</taxon>
        <taxon>Pseudomonadota</taxon>
        <taxon>Betaproteobacteria</taxon>
        <taxon>Burkholderiales</taxon>
        <taxon>Alcaligenaceae</taxon>
        <taxon>Paenalcaligenes</taxon>
    </lineage>
</organism>
<dbReference type="GO" id="GO:0044780">
    <property type="term" value="P:bacterial-type flagellum assembly"/>
    <property type="evidence" value="ECO:0007669"/>
    <property type="project" value="InterPro"/>
</dbReference>
<keyword evidence="6 9" id="KW-0010">Activator</keyword>
<dbReference type="HAMAP" id="MF_00725">
    <property type="entry name" value="FlhD"/>
    <property type="match status" value="1"/>
</dbReference>
<keyword evidence="2 9" id="KW-1005">Bacterial flagellum biogenesis</keyword>
<dbReference type="Proteomes" id="UP000783934">
    <property type="component" value="Unassembled WGS sequence"/>
</dbReference>
<dbReference type="RefSeq" id="WP_077734911.1">
    <property type="nucleotide sequence ID" value="NZ_BMCQ01000005.1"/>
</dbReference>
<evidence type="ECO:0000256" key="7">
    <source>
        <dbReference type="ARBA" id="ARBA00023163"/>
    </source>
</evidence>
<comment type="subcellular location">
    <subcellularLocation>
        <location evidence="9">Cytoplasm</location>
    </subcellularLocation>
</comment>
<comment type="similarity">
    <text evidence="9">Belongs to the FlhD family.</text>
</comment>
<keyword evidence="10" id="KW-0969">Cilium</keyword>
<comment type="function">
    <text evidence="8 9">Functions in complex with FlhC as a master transcriptional regulator that regulates transcription of several flagellar and non-flagellar operons by binding to their promoter region. Activates expression of class 2 flagellar genes, including fliA, which is a flagellum-specific sigma factor that turns on the class 3 genes. Also regulates genes whose products function in a variety of physiological pathways.</text>
</comment>
<dbReference type="InterPro" id="IPR023559">
    <property type="entry name" value="Flagellar_FlhD"/>
</dbReference>
<sequence>MPVSDNTLLGDIQEVNLSYLLLAQRLLRENFSAGMYRLGFDQDVAETVLNLSPAQVIRLSSSNTLLCGFRLNDYELLSTLTQDVLGGVLQQAHSTILLSQRAVAAVELAETPALDS</sequence>
<evidence type="ECO:0000256" key="8">
    <source>
        <dbReference type="ARBA" id="ARBA00025431"/>
    </source>
</evidence>
<keyword evidence="3 9" id="KW-0805">Transcription regulation</keyword>
<keyword evidence="7 9" id="KW-0804">Transcription</keyword>
<comment type="domain">
    <text evidence="9">The C-terminal region contains a putative helix-turn-helix (HTH) motif, suggesting that this region may bind DNA.</text>
</comment>
<keyword evidence="13" id="KW-1185">Reference proteome</keyword>
<evidence type="ECO:0000256" key="6">
    <source>
        <dbReference type="ARBA" id="ARBA00023159"/>
    </source>
</evidence>
<protein>
    <recommendedName>
        <fullName evidence="9">Flagellar transcriptional regulator FlhD</fullName>
    </recommendedName>
</protein>
<evidence type="ECO:0000313" key="12">
    <source>
        <dbReference type="Proteomes" id="UP000189369"/>
    </source>
</evidence>
<keyword evidence="4 9" id="KW-0238">DNA-binding</keyword>
<feature type="disulfide bond" description="Interchain" evidence="9">
    <location>
        <position position="67"/>
    </location>
</feature>
<comment type="subunit">
    <text evidence="9">Homodimer; disulfide-linked. Forms a heterohexamer composed of two FlhC and four FlhD subunits. Each FlhC binds a FlhD dimer, forming a heterotrimer, and a hexamer assembles by dimerization of two heterotrimers.</text>
</comment>
<dbReference type="KEGG" id="phn:PAEH1_13165"/>
<dbReference type="GO" id="GO:0005737">
    <property type="term" value="C:cytoplasm"/>
    <property type="evidence" value="ECO:0007669"/>
    <property type="project" value="UniProtKB-SubCell"/>
</dbReference>
<dbReference type="NCBIfam" id="NF002783">
    <property type="entry name" value="PRK02909.1-1"/>
    <property type="match status" value="1"/>
</dbReference>
<keyword evidence="5 9" id="KW-1015">Disulfide bond</keyword>
<evidence type="ECO:0000256" key="4">
    <source>
        <dbReference type="ARBA" id="ARBA00023125"/>
    </source>
</evidence>
<dbReference type="Proteomes" id="UP000189369">
    <property type="component" value="Chromosome"/>
</dbReference>
<keyword evidence="10" id="KW-0282">Flagellum</keyword>
<reference evidence="10 12" key="1">
    <citation type="submission" date="2017-01" db="EMBL/GenBank/DDBJ databases">
        <title>Complete Genome Sequence of Paenalcaligenes hominis, Isolated from a paraplegic Patient with neurogenic bladder.</title>
        <authorList>
            <person name="Mukhopadhyay R."/>
            <person name="Joaquin J."/>
            <person name="Hogue R."/>
            <person name="Kilaru A."/>
            <person name="Jospin G."/>
            <person name="Mars K."/>
            <person name="Eisen J.A."/>
            <person name="Chaturvedi V."/>
        </authorList>
    </citation>
    <scope>NUCLEOTIDE SEQUENCE [LARGE SCALE GENOMIC DNA]</scope>
    <source>
        <strain evidence="10 12">15S00501</strain>
    </source>
</reference>
<evidence type="ECO:0000256" key="5">
    <source>
        <dbReference type="ARBA" id="ARBA00023157"/>
    </source>
</evidence>